<feature type="transmembrane region" description="Helical" evidence="1">
    <location>
        <begin position="83"/>
        <end position="103"/>
    </location>
</feature>
<feature type="transmembrane region" description="Helical" evidence="1">
    <location>
        <begin position="58"/>
        <end position="77"/>
    </location>
</feature>
<feature type="transmembrane region" description="Helical" evidence="1">
    <location>
        <begin position="141"/>
        <end position="164"/>
    </location>
</feature>
<keyword evidence="1" id="KW-0812">Transmembrane</keyword>
<gene>
    <name evidence="2" type="ORF">ENM84_02340</name>
</gene>
<evidence type="ECO:0000256" key="1">
    <source>
        <dbReference type="SAM" id="Phobius"/>
    </source>
</evidence>
<dbReference type="AlphaFoldDB" id="A0A7C5XJP6"/>
<keyword evidence="1" id="KW-1133">Transmembrane helix</keyword>
<comment type="caution">
    <text evidence="2">The sequence shown here is derived from an EMBL/GenBank/DDBJ whole genome shotgun (WGS) entry which is preliminary data.</text>
</comment>
<protein>
    <recommendedName>
        <fullName evidence="3">Cobalt transport protein</fullName>
    </recommendedName>
</protein>
<feature type="transmembrane region" description="Helical" evidence="1">
    <location>
        <begin position="31"/>
        <end position="51"/>
    </location>
</feature>
<feature type="transmembrane region" description="Helical" evidence="1">
    <location>
        <begin position="232"/>
        <end position="248"/>
    </location>
</feature>
<proteinExistence type="predicted"/>
<evidence type="ECO:0008006" key="3">
    <source>
        <dbReference type="Google" id="ProtNLM"/>
    </source>
</evidence>
<reference evidence="2" key="1">
    <citation type="journal article" date="2020" name="mSystems">
        <title>Genome- and Community-Level Interaction Insights into Carbon Utilization and Element Cycling Functions of Hydrothermarchaeota in Hydrothermal Sediment.</title>
        <authorList>
            <person name="Zhou Z."/>
            <person name="Liu Y."/>
            <person name="Xu W."/>
            <person name="Pan J."/>
            <person name="Luo Z.H."/>
            <person name="Li M."/>
        </authorList>
    </citation>
    <scope>NUCLEOTIDE SEQUENCE [LARGE SCALE GENOMIC DNA]</scope>
    <source>
        <strain evidence="2">SpSt-1121</strain>
    </source>
</reference>
<evidence type="ECO:0000313" key="2">
    <source>
        <dbReference type="EMBL" id="HHP81484.1"/>
    </source>
</evidence>
<accession>A0A7C5XJP6</accession>
<dbReference type="EMBL" id="DRZI01000093">
    <property type="protein sequence ID" value="HHP81484.1"/>
    <property type="molecule type" value="Genomic_DNA"/>
</dbReference>
<name>A0A7C5XJP6_9CREN</name>
<feature type="transmembrane region" description="Helical" evidence="1">
    <location>
        <begin position="115"/>
        <end position="135"/>
    </location>
</feature>
<sequence>MSDIAFKVLHELIDVIEIFSQGINKRYVFKYVNPLSILFIFIALTVIAAYSHSDIVRAIILALCILQILVIGSRKILLNILKVYIFIMILAIFLGLPSIFLYTDKYNIALSIIKTVFVSISASTPMIVFTILIGLKEIGKLITIFSKTIGRAIAMFSIALFRISQIQIEIMLMRFSRNLSSKRSYIWKAISSAIGDTLIHTSYISQTMALAIKSRTISLNNFERGILKPLDYFIIAISIASAIAVLVIT</sequence>
<organism evidence="2">
    <name type="scientific">Ignisphaera aggregans</name>
    <dbReference type="NCBI Taxonomy" id="334771"/>
    <lineage>
        <taxon>Archaea</taxon>
        <taxon>Thermoproteota</taxon>
        <taxon>Thermoprotei</taxon>
        <taxon>Desulfurococcales</taxon>
        <taxon>Desulfurococcaceae</taxon>
        <taxon>Ignisphaera</taxon>
    </lineage>
</organism>
<keyword evidence="1" id="KW-0472">Membrane</keyword>